<protein>
    <submittedName>
        <fullName evidence="1">Uncharacterized protein</fullName>
    </submittedName>
</protein>
<organism evidence="1 2">
    <name type="scientific">Brenneria izadpanahii</name>
    <dbReference type="NCBI Taxonomy" id="2722756"/>
    <lineage>
        <taxon>Bacteria</taxon>
        <taxon>Pseudomonadati</taxon>
        <taxon>Pseudomonadota</taxon>
        <taxon>Gammaproteobacteria</taxon>
        <taxon>Enterobacterales</taxon>
        <taxon>Pectobacteriaceae</taxon>
        <taxon>Brenneria</taxon>
    </lineage>
</organism>
<evidence type="ECO:0000313" key="1">
    <source>
        <dbReference type="EMBL" id="QTF07368.1"/>
    </source>
</evidence>
<keyword evidence="2" id="KW-1185">Reference proteome</keyword>
<gene>
    <name evidence="1" type="ORF">HC231_05060</name>
</gene>
<proteinExistence type="predicted"/>
<sequence length="90" mass="10864">MKTFYIRRLCFKIEVNILDEFYEEELRSAVRRALDKWITDTGILERTNKQKKASDKIALQDYLNKYAIKESHVNAVEVKVKIIWDMPWVR</sequence>
<evidence type="ECO:0000313" key="2">
    <source>
        <dbReference type="Proteomes" id="UP000671960"/>
    </source>
</evidence>
<dbReference type="Proteomes" id="UP000671960">
    <property type="component" value="Chromosome"/>
</dbReference>
<name>A0ABX7UUJ4_9GAMM</name>
<dbReference type="EMBL" id="CP050854">
    <property type="protein sequence ID" value="QTF07368.1"/>
    <property type="molecule type" value="Genomic_DNA"/>
</dbReference>
<accession>A0ABX7UUJ4</accession>
<dbReference type="RefSeq" id="WP_208230010.1">
    <property type="nucleotide sequence ID" value="NZ_CP050854.1"/>
</dbReference>
<reference evidence="1 2" key="1">
    <citation type="submission" date="2020-03" db="EMBL/GenBank/DDBJ databases">
        <authorList>
            <person name="Bakhshi Ganjeh M."/>
        </authorList>
    </citation>
    <scope>NUCLEOTIDE SEQUENCE [LARGE SCALE GENOMIC DNA]</scope>
    <source>
        <strain evidence="2">Iran 50</strain>
    </source>
</reference>